<feature type="region of interest" description="Disordered" evidence="1">
    <location>
        <begin position="28"/>
        <end position="52"/>
    </location>
</feature>
<evidence type="ECO:0000313" key="3">
    <source>
        <dbReference type="Proteomes" id="UP000033423"/>
    </source>
</evidence>
<gene>
    <name evidence="2" type="ORF">MBAV_005564</name>
</gene>
<name>A0A0F3GNH1_9BACT</name>
<dbReference type="EMBL" id="LACI01002387">
    <property type="protein sequence ID" value="KJU82243.1"/>
    <property type="molecule type" value="Genomic_DNA"/>
</dbReference>
<dbReference type="PATRIC" id="fig|29290.4.peg.7363"/>
<feature type="compositionally biased region" description="Basic and acidic residues" evidence="1">
    <location>
        <begin position="39"/>
        <end position="52"/>
    </location>
</feature>
<reference evidence="2 3" key="1">
    <citation type="submission" date="2015-02" db="EMBL/GenBank/DDBJ databases">
        <title>Single-cell genomics of uncultivated deep-branching MTB reveals a conserved set of magnetosome genes.</title>
        <authorList>
            <person name="Kolinko S."/>
            <person name="Richter M."/>
            <person name="Glockner F.O."/>
            <person name="Brachmann A."/>
            <person name="Schuler D."/>
        </authorList>
    </citation>
    <scope>NUCLEOTIDE SEQUENCE [LARGE SCALE GENOMIC DNA]</scope>
    <source>
        <strain evidence="2">TM-1</strain>
    </source>
</reference>
<proteinExistence type="predicted"/>
<dbReference type="Proteomes" id="UP000033423">
    <property type="component" value="Unassembled WGS sequence"/>
</dbReference>
<accession>A0A0F3GNH1</accession>
<feature type="non-terminal residue" evidence="2">
    <location>
        <position position="1"/>
    </location>
</feature>
<organism evidence="2 3">
    <name type="scientific">Candidatus Magnetobacterium bavaricum</name>
    <dbReference type="NCBI Taxonomy" id="29290"/>
    <lineage>
        <taxon>Bacteria</taxon>
        <taxon>Pseudomonadati</taxon>
        <taxon>Nitrospirota</taxon>
        <taxon>Thermodesulfovibrionia</taxon>
        <taxon>Thermodesulfovibrionales</taxon>
        <taxon>Candidatus Magnetobacteriaceae</taxon>
        <taxon>Candidatus Magnetobacterium</taxon>
    </lineage>
</organism>
<dbReference type="AlphaFoldDB" id="A0A0F3GNH1"/>
<sequence>SFITPREAVESLGIGVPKSMSVISVLNMEPPQPSASDTLRADRRKLEKEQAS</sequence>
<comment type="caution">
    <text evidence="2">The sequence shown here is derived from an EMBL/GenBank/DDBJ whole genome shotgun (WGS) entry which is preliminary data.</text>
</comment>
<evidence type="ECO:0000313" key="2">
    <source>
        <dbReference type="EMBL" id="KJU82243.1"/>
    </source>
</evidence>
<keyword evidence="3" id="KW-1185">Reference proteome</keyword>
<evidence type="ECO:0000256" key="1">
    <source>
        <dbReference type="SAM" id="MobiDB-lite"/>
    </source>
</evidence>
<protein>
    <submittedName>
        <fullName evidence="2">Uncharacterized protein</fullName>
    </submittedName>
</protein>